<comment type="subcellular location">
    <subcellularLocation>
        <location evidence="1">Cell membrane</location>
        <topology evidence="1">Multi-pass membrane protein</topology>
    </subcellularLocation>
</comment>
<dbReference type="Pfam" id="PF00015">
    <property type="entry name" value="MCPsignal"/>
    <property type="match status" value="1"/>
</dbReference>
<dbReference type="Proteomes" id="UP000544134">
    <property type="component" value="Unassembled WGS sequence"/>
</dbReference>
<accession>A0A848ISA3</accession>
<dbReference type="SUPFAM" id="SSF58104">
    <property type="entry name" value="Methyl-accepting chemotaxis protein (MCP) signaling domain"/>
    <property type="match status" value="1"/>
</dbReference>
<dbReference type="PANTHER" id="PTHR43531:SF7">
    <property type="entry name" value="AEROTAXIS RECEPTOR"/>
    <property type="match status" value="1"/>
</dbReference>
<dbReference type="Gene3D" id="1.10.287.950">
    <property type="entry name" value="Methyl-accepting chemotaxis protein"/>
    <property type="match status" value="1"/>
</dbReference>
<dbReference type="GO" id="GO:0005886">
    <property type="term" value="C:plasma membrane"/>
    <property type="evidence" value="ECO:0007669"/>
    <property type="project" value="UniProtKB-SubCell"/>
</dbReference>
<dbReference type="AlphaFoldDB" id="A0A848ISA3"/>
<dbReference type="InterPro" id="IPR033480">
    <property type="entry name" value="sCache_2"/>
</dbReference>
<comment type="similarity">
    <text evidence="6">Belongs to the methyl-accepting chemotaxis (MCP) protein family.</text>
</comment>
<evidence type="ECO:0000259" key="9">
    <source>
        <dbReference type="PROSITE" id="PS50111"/>
    </source>
</evidence>
<evidence type="ECO:0000313" key="10">
    <source>
        <dbReference type="EMBL" id="NMM04100.1"/>
    </source>
</evidence>
<dbReference type="InterPro" id="IPR051310">
    <property type="entry name" value="MCP_chemotaxis"/>
</dbReference>
<dbReference type="PRINTS" id="PR00260">
    <property type="entry name" value="CHEMTRNSDUCR"/>
</dbReference>
<dbReference type="GO" id="GO:0006935">
    <property type="term" value="P:chemotaxis"/>
    <property type="evidence" value="ECO:0007669"/>
    <property type="project" value="InterPro"/>
</dbReference>
<reference evidence="10 11" key="1">
    <citation type="submission" date="2020-04" db="EMBL/GenBank/DDBJ databases">
        <title>Paraburkholderia sp. RP-4-7 isolated from soil.</title>
        <authorList>
            <person name="Dahal R.H."/>
        </authorList>
    </citation>
    <scope>NUCLEOTIDE SEQUENCE [LARGE SCALE GENOMIC DNA]</scope>
    <source>
        <strain evidence="10 11">RP-4-7</strain>
    </source>
</reference>
<dbReference type="GO" id="GO:0004888">
    <property type="term" value="F:transmembrane signaling receptor activity"/>
    <property type="evidence" value="ECO:0007669"/>
    <property type="project" value="InterPro"/>
</dbReference>
<evidence type="ECO:0000256" key="3">
    <source>
        <dbReference type="ARBA" id="ARBA00022692"/>
    </source>
</evidence>
<evidence type="ECO:0000256" key="2">
    <source>
        <dbReference type="ARBA" id="ARBA00022475"/>
    </source>
</evidence>
<dbReference type="SMART" id="SM00283">
    <property type="entry name" value="MA"/>
    <property type="match status" value="1"/>
</dbReference>
<keyword evidence="3 8" id="KW-0812">Transmembrane</keyword>
<dbReference type="Pfam" id="PF17200">
    <property type="entry name" value="sCache_2"/>
    <property type="match status" value="1"/>
</dbReference>
<organism evidence="10 11">
    <name type="scientific">Paraburkholderia polaris</name>
    <dbReference type="NCBI Taxonomy" id="2728848"/>
    <lineage>
        <taxon>Bacteria</taxon>
        <taxon>Pseudomonadati</taxon>
        <taxon>Pseudomonadota</taxon>
        <taxon>Betaproteobacteria</taxon>
        <taxon>Burkholderiales</taxon>
        <taxon>Burkholderiaceae</taxon>
        <taxon>Paraburkholderia</taxon>
    </lineage>
</organism>
<dbReference type="EMBL" id="JABBGJ010000070">
    <property type="protein sequence ID" value="NMM04100.1"/>
    <property type="molecule type" value="Genomic_DNA"/>
</dbReference>
<dbReference type="GO" id="GO:0007165">
    <property type="term" value="P:signal transduction"/>
    <property type="evidence" value="ECO:0007669"/>
    <property type="project" value="UniProtKB-KW"/>
</dbReference>
<keyword evidence="4 8" id="KW-1133">Transmembrane helix</keyword>
<evidence type="ECO:0000313" key="11">
    <source>
        <dbReference type="Proteomes" id="UP000544134"/>
    </source>
</evidence>
<keyword evidence="5 8" id="KW-0472">Membrane</keyword>
<name>A0A848ISA3_9BURK</name>
<evidence type="ECO:0000256" key="6">
    <source>
        <dbReference type="ARBA" id="ARBA00029447"/>
    </source>
</evidence>
<proteinExistence type="inferred from homology"/>
<evidence type="ECO:0000256" key="7">
    <source>
        <dbReference type="PROSITE-ProRule" id="PRU00284"/>
    </source>
</evidence>
<dbReference type="PROSITE" id="PS50111">
    <property type="entry name" value="CHEMOTAXIS_TRANSDUC_2"/>
    <property type="match status" value="1"/>
</dbReference>
<dbReference type="PANTHER" id="PTHR43531">
    <property type="entry name" value="PROTEIN ICFG"/>
    <property type="match status" value="1"/>
</dbReference>
<protein>
    <recommendedName>
        <fullName evidence="9">Methyl-accepting transducer domain-containing protein</fullName>
    </recommendedName>
</protein>
<gene>
    <name evidence="10" type="ORF">HHL24_40355</name>
</gene>
<feature type="domain" description="Methyl-accepting transducer" evidence="9">
    <location>
        <begin position="117"/>
        <end position="346"/>
    </location>
</feature>
<evidence type="ECO:0000256" key="4">
    <source>
        <dbReference type="ARBA" id="ARBA00022989"/>
    </source>
</evidence>
<evidence type="ECO:0000256" key="8">
    <source>
        <dbReference type="SAM" id="Phobius"/>
    </source>
</evidence>
<feature type="transmembrane region" description="Helical" evidence="8">
    <location>
        <begin position="42"/>
        <end position="60"/>
    </location>
</feature>
<dbReference type="Gene3D" id="3.30.450.20">
    <property type="entry name" value="PAS domain"/>
    <property type="match status" value="1"/>
</dbReference>
<evidence type="ECO:0000256" key="1">
    <source>
        <dbReference type="ARBA" id="ARBA00004651"/>
    </source>
</evidence>
<keyword evidence="11" id="KW-1185">Reference proteome</keyword>
<evidence type="ECO:0000256" key="5">
    <source>
        <dbReference type="ARBA" id="ARBA00023136"/>
    </source>
</evidence>
<sequence length="496" mass="52772">MPITGRTAGAPMMATAAIVLWLAVWSATGLLSSTTRNDVTLLILRVMTTGFAACAFAACWKLQSARRQNTDLLSRIRDIADGRLETLARDPGSRESEHAVHDLTARVRDVVVKVRNQTAGFAQTSGLLSADNKALLARADRQRELLEQTTASTEQITGAVRQTAENAHQANQMIATAAASAAHASGVVMNLEAAMEEIRESSAKISAITDVVNGIAFQTNILALNAAVEAARAGDAGRGFAVVASEVRVLAQRVAAASTEIRKLIKDSVAKIQAGHNGAQLAGTSMRDIEAAVTDIATMMTEICTSSQEQSAGVESINAALLHIDRMTDEDARLAEEIAGAANSLHQQAISLTNVVSGFSVGSGEYGDRDDAMALVDAAITHADQSGMEDLSQEINNLASRKFADRDLYLVVARLDGEIVAHGGNPRLVGLDTRKLNDADGKAFGTQLLAVSKTRGSGWVDFRFAHPVTREIKSKSAYVKRYRDFFVSCGFYVADA</sequence>
<dbReference type="InterPro" id="IPR004090">
    <property type="entry name" value="Chemotax_Me-accpt_rcpt"/>
</dbReference>
<dbReference type="InterPro" id="IPR004089">
    <property type="entry name" value="MCPsignal_dom"/>
</dbReference>
<comment type="caution">
    <text evidence="10">The sequence shown here is derived from an EMBL/GenBank/DDBJ whole genome shotgun (WGS) entry which is preliminary data.</text>
</comment>
<keyword evidence="2" id="KW-1003">Cell membrane</keyword>
<keyword evidence="7" id="KW-0807">Transducer</keyword>
<dbReference type="CDD" id="cd11386">
    <property type="entry name" value="MCP_signal"/>
    <property type="match status" value="1"/>
</dbReference>